<dbReference type="InterPro" id="IPR027417">
    <property type="entry name" value="P-loop_NTPase"/>
</dbReference>
<feature type="repeat" description="ANK" evidence="3">
    <location>
        <begin position="1314"/>
        <end position="1338"/>
    </location>
</feature>
<dbReference type="InterPro" id="IPR013320">
    <property type="entry name" value="ConA-like_dom_sf"/>
</dbReference>
<dbReference type="Pfam" id="PF24883">
    <property type="entry name" value="NPHP3_N"/>
    <property type="match status" value="2"/>
</dbReference>
<feature type="repeat" description="ANK" evidence="3">
    <location>
        <begin position="1134"/>
        <end position="1166"/>
    </location>
</feature>
<feature type="repeat" description="ANK" evidence="3">
    <location>
        <begin position="1422"/>
        <end position="1444"/>
    </location>
</feature>
<dbReference type="SUPFAM" id="SSF52540">
    <property type="entry name" value="P-loop containing nucleoside triphosphate hydrolases"/>
    <property type="match status" value="1"/>
</dbReference>
<dbReference type="Proteomes" id="UP000297229">
    <property type="component" value="Unassembled WGS sequence"/>
</dbReference>
<dbReference type="InterPro" id="IPR043136">
    <property type="entry name" value="B30.2/SPRY_sf"/>
</dbReference>
<comment type="caution">
    <text evidence="6">The sequence shown here is derived from an EMBL/GenBank/DDBJ whole genome shotgun (WGS) entry which is preliminary data.</text>
</comment>
<reference evidence="6 7" key="1">
    <citation type="submission" date="2017-12" db="EMBL/GenBank/DDBJ databases">
        <title>Comparative genomics of Botrytis spp.</title>
        <authorList>
            <person name="Valero-Jimenez C.A."/>
            <person name="Tapia P."/>
            <person name="Veloso J."/>
            <person name="Silva-Moreno E."/>
            <person name="Staats M."/>
            <person name="Valdes J.H."/>
            <person name="Van Kan J.A.L."/>
        </authorList>
    </citation>
    <scope>NUCLEOTIDE SEQUENCE [LARGE SCALE GENOMIC DNA]</scope>
    <source>
        <strain evidence="6 7">Be9601</strain>
    </source>
</reference>
<dbReference type="EMBL" id="PQXM01000977">
    <property type="protein sequence ID" value="TGO66087.1"/>
    <property type="molecule type" value="Genomic_DNA"/>
</dbReference>
<feature type="repeat" description="ANK" evidence="3">
    <location>
        <begin position="1457"/>
        <end position="1489"/>
    </location>
</feature>
<evidence type="ECO:0000256" key="2">
    <source>
        <dbReference type="ARBA" id="ARBA00023043"/>
    </source>
</evidence>
<dbReference type="Gene3D" id="1.25.40.20">
    <property type="entry name" value="Ankyrin repeat-containing domain"/>
    <property type="match status" value="3"/>
</dbReference>
<dbReference type="Pfam" id="PF12796">
    <property type="entry name" value="Ank_2"/>
    <property type="match status" value="4"/>
</dbReference>
<dbReference type="InterPro" id="IPR003877">
    <property type="entry name" value="SPRY_dom"/>
</dbReference>
<dbReference type="InterPro" id="IPR044736">
    <property type="entry name" value="Gid1/RanBPM/SPLA_SPRY"/>
</dbReference>
<evidence type="ECO:0000256" key="3">
    <source>
        <dbReference type="PROSITE-ProRule" id="PRU00023"/>
    </source>
</evidence>
<dbReference type="Pfam" id="PF00622">
    <property type="entry name" value="SPRY"/>
    <property type="match status" value="1"/>
</dbReference>
<dbReference type="Gene3D" id="2.60.120.920">
    <property type="match status" value="1"/>
</dbReference>
<feature type="repeat" description="ANK" evidence="3">
    <location>
        <begin position="1352"/>
        <end position="1374"/>
    </location>
</feature>
<keyword evidence="1" id="KW-0677">Repeat</keyword>
<evidence type="ECO:0000313" key="6">
    <source>
        <dbReference type="EMBL" id="TGO66087.1"/>
    </source>
</evidence>
<dbReference type="InterPro" id="IPR056884">
    <property type="entry name" value="NPHP3-like_N"/>
</dbReference>
<accession>A0A4Z1JAV3</accession>
<dbReference type="PROSITE" id="PS50088">
    <property type="entry name" value="ANK_REPEAT"/>
    <property type="match status" value="9"/>
</dbReference>
<feature type="repeat" description="ANK" evidence="3">
    <location>
        <begin position="1202"/>
        <end position="1234"/>
    </location>
</feature>
<dbReference type="SMART" id="SM00248">
    <property type="entry name" value="ANK"/>
    <property type="match status" value="13"/>
</dbReference>
<dbReference type="CDD" id="cd12885">
    <property type="entry name" value="SPRY_RanBP_like"/>
    <property type="match status" value="1"/>
</dbReference>
<feature type="repeat" description="ANK" evidence="3">
    <location>
        <begin position="1100"/>
        <end position="1133"/>
    </location>
</feature>
<dbReference type="PROSITE" id="PS50297">
    <property type="entry name" value="ANK_REP_REGION"/>
    <property type="match status" value="8"/>
</dbReference>
<dbReference type="InterPro" id="IPR001870">
    <property type="entry name" value="B30.2/SPRY"/>
</dbReference>
<dbReference type="InterPro" id="IPR036770">
    <property type="entry name" value="Ankyrin_rpt-contain_sf"/>
</dbReference>
<organism evidence="6 7">
    <name type="scientific">Botrytis elliptica</name>
    <dbReference type="NCBI Taxonomy" id="278938"/>
    <lineage>
        <taxon>Eukaryota</taxon>
        <taxon>Fungi</taxon>
        <taxon>Dikarya</taxon>
        <taxon>Ascomycota</taxon>
        <taxon>Pezizomycotina</taxon>
        <taxon>Leotiomycetes</taxon>
        <taxon>Helotiales</taxon>
        <taxon>Sclerotiniaceae</taxon>
        <taxon>Botrytis</taxon>
    </lineage>
</organism>
<dbReference type="OrthoDB" id="341259at2759"/>
<feature type="repeat" description="ANK" evidence="3">
    <location>
        <begin position="1387"/>
        <end position="1411"/>
    </location>
</feature>
<protein>
    <recommendedName>
        <fullName evidence="5">B30.2/SPRY domain-containing protein</fullName>
    </recommendedName>
</protein>
<feature type="region of interest" description="Disordered" evidence="4">
    <location>
        <begin position="1791"/>
        <end position="1810"/>
    </location>
</feature>
<dbReference type="PROSITE" id="PS50188">
    <property type="entry name" value="B302_SPRY"/>
    <property type="match status" value="1"/>
</dbReference>
<dbReference type="SUPFAM" id="SSF48403">
    <property type="entry name" value="Ankyrin repeat"/>
    <property type="match status" value="2"/>
</dbReference>
<feature type="domain" description="B30.2/SPRY" evidence="5">
    <location>
        <begin position="1596"/>
        <end position="1781"/>
    </location>
</feature>
<dbReference type="SMART" id="SM00449">
    <property type="entry name" value="SPRY"/>
    <property type="match status" value="1"/>
</dbReference>
<dbReference type="PRINTS" id="PR01415">
    <property type="entry name" value="ANKYRIN"/>
</dbReference>
<evidence type="ECO:0000256" key="1">
    <source>
        <dbReference type="ARBA" id="ARBA00022737"/>
    </source>
</evidence>
<evidence type="ECO:0000313" key="7">
    <source>
        <dbReference type="Proteomes" id="UP000297229"/>
    </source>
</evidence>
<sequence>MASNTQYIHDDVRDYNEDVRDYLHEYDHTMSLEDRATLFANNFKNFSTPSNPGDKTNPDDGDDYDDVLLNENTMSAEDKDIIVEKMRRDLQWKTLLSKEDGTSLQKNSVPKIHADSLWKTATDLFYNELGASGGKNKDGTATIEEAISELKIAQTKLSKEYGDHELFHGVKIKLGSVLKRLELISQVGDAATKFAPETVSLAWAGFRFIFMGFVEDQKACEFLVEAVDSMSNIILICQIYAQRYQLDVPNPTSTRNEDGLQRGIKTAIIELYRIVLTLSHQAKSFSARKAGKGGRIFWKWLGSQESNFTDTMKSGQKELLELLNLASIAFEEAAIQVLRDLVIGDNEHLQVLKDISDTIQSIAATLNNINLRQNRHDLEKRYKEQLAWLRSGTIAAAETHGRLHEVTKNASCKNACKWIFNETTFKKWSQCEGEDRLLWMKGRSGIGKSFLVSTIIEYLEEHTPKSGTQPLVLYFFCKTGDDTTQRGNKIMLHLLAQILARVFSNFKEENPHSGLDGNGLRSSSFAEQELISCINVIKTARRKMLSSATKEDSSPVEINSLLQPMFKSLVATLQMKFVVVLDALDECLDYDKGLLSALVDLAQSSTMRVFIASRPIDNISKALSNNVLSIDLDLKHSIAENIQVYVKDFLRRENLFAGSNNDLLKAARRITKKADGSFRYANLILEELKSTPNITKQHKLIKSELPDGLKNYYRQAFKGLDSETREILLIALRWLVVAEEFDRKWEVHEDNDGLDDLSLVSDAKSLLSENSDLETTTMLQIRAESIPVSRLKAPTIAERQVIQLVENAGRKFLQFGSANSIELDHNSVRDYIHEDENDRDTTTLCIRCRKEKNDMLVFEAGGKYGKLLMIEKIMKTLNSELFQREFMWAIGVEDDTGGAGSESESKAPETDTVFRKTLLTSRSRQASNAQDIEEVEEQYMENPETNTRVIMNDLEHFHYYKANLIPDELEERYELDHWTGHLRDAEEAWPENERLEEGARWTELYDAVEKFLDPSSWAFKNWVKRTSPWRSMDSIDPLHVAAYCGLVGLIKRHTKEKYSDAWTGNNLSALHLACHGVGQFRGIEILLPDEKNINRRVGMYQQTPLQLAIKSKANVKLVAKLIDAGANYQISDSFGRTCLHFAAESGDTDITKLLLEKNADVNAKDKEGETPLHWACKQQKTPPELVQLLLDYESNVNAEDNDRQTPIYEACLSGNVMVSRILLQNSANANCIDKFGNTVLYAALGWCQTAEKSNVNLAELLVRYGADFSIKDNRLHDPVARAVALNDLRILDFLLKYWKEKDPEGCFLLNRDFDSMTPLHRAAAQGRDEVVKMLLEAGNRKILTLCRLPGIYDSTALHLAVKNGHKEIVKILFDASDASISLEIDKCGATPMHWAASRGNVEIVRILLDKGDISALYIHDKAGATPLHCAVTMGHVETLRVLLDDSDSSAIDEVDHEGATPLHIAARGGNTDAANLLCSRGADPTLEDEHHRTPLEWMFIVWKGIHPDDITRRDNIESTIKLLMSKFLTSAPPAIDLKKHKLDLVHFAIEKGNVNICYAIHKDLVNEKDSHGWTSVLLAAQLQRQEIVDFLSQYDTQNILGTLSQRTDSQSFGHPPTKWSLTCKTSRITISEDGLEASLESSDDLGFHGPVRANHPIPAGREKYYFEVTVLEIFGENQSFRLGVAPRRTHWFDEASAWDYEVTSPLYALDTALSDEIQQYKTGDVIGCGIDFREEKIFYTKNGELLTSKTKSIQVARRLFPCIQMGGKKINTRVNFEQELFEYQKWPFNFPKDNSESEGEDSISGRPTKDSLEAQTVTRLLIEKNVIEVQADHKKEGQILDKIQQSDRQDKIPIELQAADRQEQVPIEPAPIHQEDCDAIGKSQLNHQGTQKEIKTGIGGINPAVDTVEIFESLATLQAPQKRKKFSRVLRKLGFCS</sequence>
<dbReference type="Gene3D" id="3.40.50.300">
    <property type="entry name" value="P-loop containing nucleotide triphosphate hydrolases"/>
    <property type="match status" value="1"/>
</dbReference>
<keyword evidence="2 3" id="KW-0040">ANK repeat</keyword>
<evidence type="ECO:0000259" key="5">
    <source>
        <dbReference type="PROSITE" id="PS50188"/>
    </source>
</evidence>
<dbReference type="InterPro" id="IPR002110">
    <property type="entry name" value="Ankyrin_rpt"/>
</dbReference>
<dbReference type="STRING" id="278938.A0A4Z1JAV3"/>
<keyword evidence="7" id="KW-1185">Reference proteome</keyword>
<name>A0A4Z1JAV3_9HELO</name>
<dbReference type="SUPFAM" id="SSF49899">
    <property type="entry name" value="Concanavalin A-like lectins/glucanases"/>
    <property type="match status" value="1"/>
</dbReference>
<dbReference type="PANTHER" id="PTHR24198">
    <property type="entry name" value="ANKYRIN REPEAT AND PROTEIN KINASE DOMAIN-CONTAINING PROTEIN"/>
    <property type="match status" value="1"/>
</dbReference>
<evidence type="ECO:0000256" key="4">
    <source>
        <dbReference type="SAM" id="MobiDB-lite"/>
    </source>
</evidence>
<dbReference type="PANTHER" id="PTHR24198:SF165">
    <property type="entry name" value="ANKYRIN REPEAT-CONTAINING PROTEIN-RELATED"/>
    <property type="match status" value="1"/>
</dbReference>
<feature type="repeat" description="ANK" evidence="3">
    <location>
        <begin position="1167"/>
        <end position="1201"/>
    </location>
</feature>
<proteinExistence type="predicted"/>
<gene>
    <name evidence="6" type="ORF">BELL_0979g00010</name>
</gene>